<dbReference type="InterPro" id="IPR014756">
    <property type="entry name" value="Ig_E-set"/>
</dbReference>
<feature type="compositionally biased region" description="Polar residues" evidence="3">
    <location>
        <begin position="544"/>
        <end position="558"/>
    </location>
</feature>
<accession>A0A1B6J1Q9</accession>
<dbReference type="PANTHER" id="PTHR11188:SF176">
    <property type="entry name" value="ARRESTIN DOMAIN-CONTAINING PROTEIN 1"/>
    <property type="match status" value="1"/>
</dbReference>
<feature type="region of interest" description="Disordered" evidence="3">
    <location>
        <begin position="538"/>
        <end position="558"/>
    </location>
</feature>
<protein>
    <recommendedName>
        <fullName evidence="4">Arrestin C-terminal-like domain-containing protein</fullName>
    </recommendedName>
</protein>
<feature type="domain" description="Arrestin C-terminal-like" evidence="4">
    <location>
        <begin position="258"/>
        <end position="390"/>
    </location>
</feature>
<dbReference type="Pfam" id="PF00339">
    <property type="entry name" value="Arrestin_N"/>
    <property type="match status" value="2"/>
</dbReference>
<dbReference type="InterPro" id="IPR011022">
    <property type="entry name" value="Arrestin_C-like"/>
</dbReference>
<evidence type="ECO:0000256" key="1">
    <source>
        <dbReference type="ARBA" id="ARBA00005298"/>
    </source>
</evidence>
<dbReference type="GO" id="GO:0005737">
    <property type="term" value="C:cytoplasm"/>
    <property type="evidence" value="ECO:0007669"/>
    <property type="project" value="TreeGrafter"/>
</dbReference>
<proteinExistence type="inferred from homology"/>
<dbReference type="Pfam" id="PF02752">
    <property type="entry name" value="Arrestin_C"/>
    <property type="match status" value="1"/>
</dbReference>
<organism evidence="5">
    <name type="scientific">Homalodisca liturata</name>
    <dbReference type="NCBI Taxonomy" id="320908"/>
    <lineage>
        <taxon>Eukaryota</taxon>
        <taxon>Metazoa</taxon>
        <taxon>Ecdysozoa</taxon>
        <taxon>Arthropoda</taxon>
        <taxon>Hexapoda</taxon>
        <taxon>Insecta</taxon>
        <taxon>Pterygota</taxon>
        <taxon>Neoptera</taxon>
        <taxon>Paraneoptera</taxon>
        <taxon>Hemiptera</taxon>
        <taxon>Auchenorrhyncha</taxon>
        <taxon>Membracoidea</taxon>
        <taxon>Cicadellidae</taxon>
        <taxon>Cicadellinae</taxon>
        <taxon>Proconiini</taxon>
        <taxon>Homalodisca</taxon>
    </lineage>
</organism>
<feature type="non-terminal residue" evidence="5">
    <location>
        <position position="576"/>
    </location>
</feature>
<evidence type="ECO:0000256" key="2">
    <source>
        <dbReference type="ARBA" id="ARBA00022606"/>
    </source>
</evidence>
<comment type="similarity">
    <text evidence="1">Belongs to the arrestin family.</text>
</comment>
<reference evidence="5" key="1">
    <citation type="submission" date="2015-11" db="EMBL/GenBank/DDBJ databases">
        <title>De novo transcriptome assembly of four potential Pierce s Disease insect vectors from Arizona vineyards.</title>
        <authorList>
            <person name="Tassone E.E."/>
        </authorList>
    </citation>
    <scope>NUCLEOTIDE SEQUENCE</scope>
</reference>
<evidence type="ECO:0000256" key="3">
    <source>
        <dbReference type="SAM" id="MobiDB-lite"/>
    </source>
</evidence>
<dbReference type="InterPro" id="IPR011021">
    <property type="entry name" value="Arrestin-like_N"/>
</dbReference>
<keyword evidence="2" id="KW-0716">Sensory transduction</keyword>
<dbReference type="EMBL" id="GECU01014592">
    <property type="protein sequence ID" value="JAS93114.1"/>
    <property type="molecule type" value="Transcribed_RNA"/>
</dbReference>
<dbReference type="InterPro" id="IPR050357">
    <property type="entry name" value="Arrestin_domain-protein"/>
</dbReference>
<dbReference type="PANTHER" id="PTHR11188">
    <property type="entry name" value="ARRESTIN DOMAIN CONTAINING PROTEIN"/>
    <property type="match status" value="1"/>
</dbReference>
<dbReference type="SUPFAM" id="SSF81296">
    <property type="entry name" value="E set domains"/>
    <property type="match status" value="3"/>
</dbReference>
<sequence length="576" mass="64201">MGIENFKIVLDIPNAVYYAGSVVSGKLQFRLNKQTKIRGVKLHFLGEAKVSFKSLYKTSRSGENPKHEVVTFCASEEYFSIMYYLLGSSNSEMQLLPGEYVYPFTTTLPTILPSSFESEHGKIRYFIKAKVSFKSLYKTSRSGENPKHEVVTFCASEEYFSIMYYLLGSSNSEMQLLPGEYVYPFTTTLPTILPSSFESEHGKIRYFIKAKVEIPWGVDFKVEKTFNIKTNVDLNNIAEAKKPIKRQVEKSFCCMCCRSGPLTMVLNLPHAGYVPGQNIPVILEVDNASNVDVDNVVIKLQKVIKWRASVPESKTKTDIVDLVELSIGGVRGKDSKTYTQQFSVPVVPVYSLHPCSIMTCDYIFKVKAETGSCHVNLTQEVPVFLGTVPVYKNGEAPPVDSSEPLQQSHKATMPMTQPPFNPSMPTTQQPFNPSVPTTQQPFNPSVPTAQQPFNPSIPTAQQPFNPSIPTAQQPLNPSMPTAPQPYNYVMPAAPQSFNPSIPMAQQPFNPSMQMAQQPFNPSMPMTQNLSDPFQMPPFNPQMYVAQSTSNPSAEFSSSYLTPLLPKPIMPVTHPPN</sequence>
<dbReference type="AlphaFoldDB" id="A0A1B6J1Q9"/>
<dbReference type="SMART" id="SM01017">
    <property type="entry name" value="Arrestin_C"/>
    <property type="match status" value="1"/>
</dbReference>
<evidence type="ECO:0000313" key="5">
    <source>
        <dbReference type="EMBL" id="JAS93114.1"/>
    </source>
</evidence>
<dbReference type="InterPro" id="IPR014752">
    <property type="entry name" value="Arrestin-like_C"/>
</dbReference>
<evidence type="ECO:0000259" key="4">
    <source>
        <dbReference type="SMART" id="SM01017"/>
    </source>
</evidence>
<dbReference type="Gene3D" id="2.60.40.640">
    <property type="match status" value="3"/>
</dbReference>
<gene>
    <name evidence="5" type="ORF">g.47978</name>
</gene>
<dbReference type="GO" id="GO:0015031">
    <property type="term" value="P:protein transport"/>
    <property type="evidence" value="ECO:0007669"/>
    <property type="project" value="TreeGrafter"/>
</dbReference>
<name>A0A1B6J1Q9_9HEMI</name>